<feature type="domain" description="Peptidase S54 rhomboid" evidence="7">
    <location>
        <begin position="251"/>
        <end position="390"/>
    </location>
</feature>
<dbReference type="Pfam" id="PF01694">
    <property type="entry name" value="Rhomboid"/>
    <property type="match status" value="1"/>
</dbReference>
<comment type="subcellular location">
    <subcellularLocation>
        <location evidence="1">Membrane</location>
        <topology evidence="1">Multi-pass membrane protein</topology>
    </subcellularLocation>
</comment>
<dbReference type="InterPro" id="IPR050925">
    <property type="entry name" value="Rhomboid_protease_S54"/>
</dbReference>
<dbReference type="InterPro" id="IPR022764">
    <property type="entry name" value="Peptidase_S54_rhomboid_dom"/>
</dbReference>
<dbReference type="PANTHER" id="PTHR43731">
    <property type="entry name" value="RHOMBOID PROTEASE"/>
    <property type="match status" value="1"/>
</dbReference>
<evidence type="ECO:0000256" key="5">
    <source>
        <dbReference type="ARBA" id="ARBA00022989"/>
    </source>
</evidence>
<dbReference type="EMBL" id="LN899821">
    <property type="protein sequence ID" value="CUV18656.1"/>
    <property type="molecule type" value="Genomic_DNA"/>
</dbReference>
<comment type="similarity">
    <text evidence="2">Belongs to the peptidase S54 family.</text>
</comment>
<dbReference type="SUPFAM" id="SSF144091">
    <property type="entry name" value="Rhomboid-like"/>
    <property type="match status" value="1"/>
</dbReference>
<keyword evidence="4" id="KW-0378">Hydrolase</keyword>
<evidence type="ECO:0000313" key="8">
    <source>
        <dbReference type="EMBL" id="CUV18656.1"/>
    </source>
</evidence>
<accession>A0A0S4U8Z8</accession>
<evidence type="ECO:0000256" key="1">
    <source>
        <dbReference type="ARBA" id="ARBA00004141"/>
    </source>
</evidence>
<evidence type="ECO:0000256" key="3">
    <source>
        <dbReference type="ARBA" id="ARBA00022692"/>
    </source>
</evidence>
<keyword evidence="3 8" id="KW-0812">Transmembrane</keyword>
<evidence type="ECO:0000256" key="4">
    <source>
        <dbReference type="ARBA" id="ARBA00022801"/>
    </source>
</evidence>
<dbReference type="GO" id="GO:0016020">
    <property type="term" value="C:membrane"/>
    <property type="evidence" value="ECO:0007669"/>
    <property type="project" value="UniProtKB-SubCell"/>
</dbReference>
<dbReference type="Gene3D" id="1.20.1540.10">
    <property type="entry name" value="Rhomboid-like"/>
    <property type="match status" value="1"/>
</dbReference>
<dbReference type="AlphaFoldDB" id="A0A0S4U8Z8"/>
<name>A0A0S4U8Z8_RALSL</name>
<dbReference type="PATRIC" id="fig|305.118.peg.4008"/>
<evidence type="ECO:0000259" key="7">
    <source>
        <dbReference type="Pfam" id="PF01694"/>
    </source>
</evidence>
<organism evidence="8">
    <name type="scientific">Ralstonia solanacearum</name>
    <name type="common">Pseudomonas solanacearum</name>
    <dbReference type="NCBI Taxonomy" id="305"/>
    <lineage>
        <taxon>Bacteria</taxon>
        <taxon>Pseudomonadati</taxon>
        <taxon>Pseudomonadota</taxon>
        <taxon>Betaproteobacteria</taxon>
        <taxon>Burkholderiales</taxon>
        <taxon>Burkholderiaceae</taxon>
        <taxon>Ralstonia</taxon>
        <taxon>Ralstonia solanacearum species complex</taxon>
    </lineage>
</organism>
<evidence type="ECO:0000256" key="6">
    <source>
        <dbReference type="ARBA" id="ARBA00023136"/>
    </source>
</evidence>
<keyword evidence="6" id="KW-0472">Membrane</keyword>
<keyword evidence="5" id="KW-1133">Transmembrane helix</keyword>
<protein>
    <submittedName>
        <fullName evidence="8">Putative membrane transmembrane protein</fullName>
    </submittedName>
</protein>
<dbReference type="PANTHER" id="PTHR43731:SF14">
    <property type="entry name" value="PRESENILIN-ASSOCIATED RHOMBOID-LIKE PROTEIN, MITOCHONDRIAL"/>
    <property type="match status" value="1"/>
</dbReference>
<dbReference type="GO" id="GO:0004252">
    <property type="term" value="F:serine-type endopeptidase activity"/>
    <property type="evidence" value="ECO:0007669"/>
    <property type="project" value="InterPro"/>
</dbReference>
<reference evidence="8" key="1">
    <citation type="submission" date="2015-10" db="EMBL/GenBank/DDBJ databases">
        <authorList>
            <person name="Gilbert D.G."/>
        </authorList>
    </citation>
    <scope>NUCLEOTIDE SEQUENCE</scope>
    <source>
        <strain evidence="8">Phyl III-seqv23</strain>
    </source>
</reference>
<proteinExistence type="inferred from homology"/>
<sequence length="569" mass="61398">MEPATAVGARATDPREERFPPSKRNPLRTLRVTVWASCAVGFAIGALGARGQPTHLLILAVGLLLILLPVDWLLRRQLRAGRSLITITGDAIASAAFSGKEKRLRWSEIESMTVETVQNAPYLAFRLRAASGTASKRRFRFGRDRSKRILALSSFDTADRERLVDSIQIHLRLRGGITGTPSMPVNPFKAERQFEEQLAALAPRPHLTHALIALNVLAWLATLVLGGNPLQTPTNVLFNLGGNAAFEVQQGEWWRLLSATFLHAGVLHLAVNMIGLYAAGVTVERIYGPVAYLLIYLGAGLLGSALSLSFAAQHAIGVGASGAVFGVAGAWLVAIRQYRGRMPETLSKRLLTQIGLFVLYSLVQGLTKPGVDNAAHVGGLIGGCLLACILPARLDMDRYRRRLPGRAAMALAATGAGIAVLAMLAPRAALDHRQFFASAEAVARGFSAVGAAAQATESDQQAFAAGRLSARQWVERNHAVHVPALRQATATLRSARLAQGDPRADLLRDTLLYADLTAEAMELTVMEPPESRDPVSTDPARLAHVQRQLEAVGERLTRDADALRRRPFN</sequence>
<dbReference type="InterPro" id="IPR035952">
    <property type="entry name" value="Rhomboid-like_sf"/>
</dbReference>
<gene>
    <name evidence="8" type="ORF">PSS4_v1_710015</name>
</gene>
<evidence type="ECO:0000256" key="2">
    <source>
        <dbReference type="ARBA" id="ARBA00009045"/>
    </source>
</evidence>